<evidence type="ECO:0000259" key="12">
    <source>
        <dbReference type="PROSITE" id="PS51826"/>
    </source>
</evidence>
<dbReference type="EC" id="2.3.1.12" evidence="9"/>
<dbReference type="SUPFAM" id="SSF51230">
    <property type="entry name" value="Single hybrid motif"/>
    <property type="match status" value="3"/>
</dbReference>
<evidence type="ECO:0000256" key="1">
    <source>
        <dbReference type="ARBA" id="ARBA00007317"/>
    </source>
</evidence>
<feature type="region of interest" description="Disordered" evidence="10">
    <location>
        <begin position="31"/>
        <end position="53"/>
    </location>
</feature>
<dbReference type="NCBIfam" id="TIGR01348">
    <property type="entry name" value="PDHac_trf_long"/>
    <property type="match status" value="1"/>
</dbReference>
<feature type="compositionally biased region" description="Acidic residues" evidence="10">
    <location>
        <begin position="77"/>
        <end position="111"/>
    </location>
</feature>
<feature type="region of interest" description="Disordered" evidence="10">
    <location>
        <begin position="67"/>
        <end position="145"/>
    </location>
</feature>
<dbReference type="PROSITE" id="PS51826">
    <property type="entry name" value="PSBD"/>
    <property type="match status" value="1"/>
</dbReference>
<dbReference type="GO" id="GO:0006086">
    <property type="term" value="P:pyruvate decarboxylation to acetyl-CoA"/>
    <property type="evidence" value="ECO:0007669"/>
    <property type="project" value="UniProtKB-UniRule"/>
</dbReference>
<dbReference type="GO" id="GO:0004742">
    <property type="term" value="F:dihydrolipoyllysine-residue acetyltransferase activity"/>
    <property type="evidence" value="ECO:0007669"/>
    <property type="project" value="UniProtKB-UniRule"/>
</dbReference>
<feature type="compositionally biased region" description="Basic and acidic residues" evidence="10">
    <location>
        <begin position="214"/>
        <end position="233"/>
    </location>
</feature>
<dbReference type="Pfam" id="PF00198">
    <property type="entry name" value="2-oxoacid_dh"/>
    <property type="match status" value="1"/>
</dbReference>
<dbReference type="Gene3D" id="2.40.50.100">
    <property type="match status" value="3"/>
</dbReference>
<dbReference type="PANTHER" id="PTHR43178:SF2">
    <property type="entry name" value="DIHYDROLIPOYLLYSINE-RESIDUE ACETYLTRANSFERASE COMPONENT OF PYRUVATE DEHYDROGENASE COMPLEX"/>
    <property type="match status" value="1"/>
</dbReference>
<evidence type="ECO:0000313" key="14">
    <source>
        <dbReference type="Proteomes" id="UP000013165"/>
    </source>
</evidence>
<comment type="cofactor">
    <cofactor evidence="9">
        <name>(R)-lipoate</name>
        <dbReference type="ChEBI" id="CHEBI:83088"/>
    </cofactor>
    <text evidence="9">Binds 3 lipoyl cofactors covalently.</text>
</comment>
<comment type="function">
    <text evidence="7">The pyruvate dehydrogenase complex catalyzes the overall conversion of pyruvate to acetyl-CoA and CO(2). It contains multiple copies of three enzymatic components: pyruvate dehydrogenase (E1), dihydrolipoamide acetyltransferase (E2) and lipoamide dehydrogenase (E3).</text>
</comment>
<dbReference type="PROSITE" id="PS00189">
    <property type="entry name" value="LIPOYL"/>
    <property type="match status" value="3"/>
</dbReference>
<feature type="compositionally biased region" description="Acidic residues" evidence="10">
    <location>
        <begin position="323"/>
        <end position="342"/>
    </location>
</feature>
<feature type="region of interest" description="Disordered" evidence="10">
    <location>
        <begin position="306"/>
        <end position="383"/>
    </location>
</feature>
<dbReference type="InterPro" id="IPR006256">
    <property type="entry name" value="AcTrfase_Pyrv_DH_cplx"/>
</dbReference>
<dbReference type="GO" id="GO:0045254">
    <property type="term" value="C:pyruvate dehydrogenase complex"/>
    <property type="evidence" value="ECO:0007669"/>
    <property type="project" value="UniProtKB-UniRule"/>
</dbReference>
<evidence type="ECO:0000256" key="3">
    <source>
        <dbReference type="ARBA" id="ARBA00022679"/>
    </source>
</evidence>
<keyword evidence="6 9" id="KW-0012">Acyltransferase</keyword>
<comment type="catalytic activity">
    <reaction evidence="8 9">
        <text>N(6)-[(R)-dihydrolipoyl]-L-lysyl-[protein] + acetyl-CoA = N(6)-[(R)-S(8)-acetyldihydrolipoyl]-L-lysyl-[protein] + CoA</text>
        <dbReference type="Rhea" id="RHEA:17017"/>
        <dbReference type="Rhea" id="RHEA-COMP:10475"/>
        <dbReference type="Rhea" id="RHEA-COMP:10478"/>
        <dbReference type="ChEBI" id="CHEBI:57287"/>
        <dbReference type="ChEBI" id="CHEBI:57288"/>
        <dbReference type="ChEBI" id="CHEBI:83100"/>
        <dbReference type="ChEBI" id="CHEBI:83111"/>
        <dbReference type="EC" id="2.3.1.12"/>
    </reaction>
</comment>
<reference evidence="13 14" key="1">
    <citation type="journal article" date="2013" name="Genome Announc.">
        <title>Genome Sequence of the Polycyclic Aromatic Hydrocarbon-Degrading Bacterium Strain Marinobacter nanhaiticus D15-8WT.</title>
        <authorList>
            <person name="Cui Z."/>
            <person name="Gao W."/>
            <person name="Li Q."/>
            <person name="Xu G."/>
            <person name="Zheng L."/>
        </authorList>
    </citation>
    <scope>NUCLEOTIDE SEQUENCE [LARGE SCALE GENOMIC DNA]</scope>
    <source>
        <strain evidence="13 14">D15-8W</strain>
    </source>
</reference>
<feature type="compositionally biased region" description="Basic and acidic residues" evidence="10">
    <location>
        <begin position="112"/>
        <end position="132"/>
    </location>
</feature>
<dbReference type="eggNOG" id="COG0508">
    <property type="taxonomic scope" value="Bacteria"/>
</dbReference>
<dbReference type="InterPro" id="IPR001078">
    <property type="entry name" value="2-oxoacid_DH_actylTfrase"/>
</dbReference>
<dbReference type="InterPro" id="IPR036625">
    <property type="entry name" value="E3-bd_dom_sf"/>
</dbReference>
<dbReference type="CDD" id="cd06849">
    <property type="entry name" value="lipoyl_domain"/>
    <property type="match status" value="3"/>
</dbReference>
<organism evidence="13 14">
    <name type="scientific">Marinobacter nanhaiticus D15-8W</name>
    <dbReference type="NCBI Taxonomy" id="626887"/>
    <lineage>
        <taxon>Bacteria</taxon>
        <taxon>Pseudomonadati</taxon>
        <taxon>Pseudomonadota</taxon>
        <taxon>Gammaproteobacteria</taxon>
        <taxon>Pseudomonadales</taxon>
        <taxon>Marinobacteraceae</taxon>
        <taxon>Marinobacter</taxon>
    </lineage>
</organism>
<evidence type="ECO:0000256" key="9">
    <source>
        <dbReference type="RuleBase" id="RU361137"/>
    </source>
</evidence>
<name>N6X530_9GAMM</name>
<evidence type="ECO:0000256" key="4">
    <source>
        <dbReference type="ARBA" id="ARBA00022737"/>
    </source>
</evidence>
<dbReference type="Gene3D" id="3.30.559.10">
    <property type="entry name" value="Chloramphenicol acetyltransferase-like domain"/>
    <property type="match status" value="1"/>
</dbReference>
<feature type="region of interest" description="Disordered" evidence="10">
    <location>
        <begin position="190"/>
        <end position="290"/>
    </location>
</feature>
<keyword evidence="5 9" id="KW-0450">Lipoyl</keyword>
<dbReference type="EMBL" id="APLQ01000011">
    <property type="protein sequence ID" value="ENO16168.1"/>
    <property type="molecule type" value="Genomic_DNA"/>
</dbReference>
<evidence type="ECO:0000313" key="13">
    <source>
        <dbReference type="EMBL" id="ENO16168.1"/>
    </source>
</evidence>
<dbReference type="AlphaFoldDB" id="N6X530"/>
<dbReference type="InterPro" id="IPR003016">
    <property type="entry name" value="2-oxoA_DH_lipoyl-BS"/>
</dbReference>
<dbReference type="InterPro" id="IPR000089">
    <property type="entry name" value="Biotin_lipoyl"/>
</dbReference>
<dbReference type="Pfam" id="PF02817">
    <property type="entry name" value="E3_binding"/>
    <property type="match status" value="1"/>
</dbReference>
<evidence type="ECO:0000256" key="5">
    <source>
        <dbReference type="ARBA" id="ARBA00022823"/>
    </source>
</evidence>
<feature type="domain" description="Lipoyl-binding" evidence="11">
    <location>
        <begin position="3"/>
        <end position="77"/>
    </location>
</feature>
<protein>
    <recommendedName>
        <fullName evidence="9">Acetyltransferase component of pyruvate dehydrogenase complex</fullName>
        <ecNumber evidence="9">2.3.1.12</ecNumber>
    </recommendedName>
</protein>
<gene>
    <name evidence="13" type="primary">aceF</name>
    <name evidence="13" type="ORF">J057_12466</name>
</gene>
<dbReference type="GO" id="GO:0031405">
    <property type="term" value="F:lipoic acid binding"/>
    <property type="evidence" value="ECO:0007669"/>
    <property type="project" value="TreeGrafter"/>
</dbReference>
<proteinExistence type="inferred from homology"/>
<accession>N6X530</accession>
<evidence type="ECO:0000256" key="8">
    <source>
        <dbReference type="ARBA" id="ARBA00048370"/>
    </source>
</evidence>
<dbReference type="OrthoDB" id="9805770at2"/>
<dbReference type="FunFam" id="3.30.559.10:FF:000004">
    <property type="entry name" value="Acetyltransferase component of pyruvate dehydrogenase complex"/>
    <property type="match status" value="1"/>
</dbReference>
<dbReference type="Proteomes" id="UP000013165">
    <property type="component" value="Unassembled WGS sequence"/>
</dbReference>
<dbReference type="PROSITE" id="PS50968">
    <property type="entry name" value="BIOTINYL_LIPOYL"/>
    <property type="match status" value="3"/>
</dbReference>
<comment type="similarity">
    <text evidence="1 9">Belongs to the 2-oxoacid dehydrogenase family.</text>
</comment>
<evidence type="ECO:0000259" key="11">
    <source>
        <dbReference type="PROSITE" id="PS50968"/>
    </source>
</evidence>
<keyword evidence="3 9" id="KW-0808">Transferase</keyword>
<feature type="compositionally biased region" description="Basic and acidic residues" evidence="10">
    <location>
        <begin position="343"/>
        <end position="366"/>
    </location>
</feature>
<feature type="domain" description="Lipoyl-binding" evidence="11">
    <location>
        <begin position="245"/>
        <end position="319"/>
    </location>
</feature>
<feature type="domain" description="Lipoyl-binding" evidence="11">
    <location>
        <begin position="129"/>
        <end position="203"/>
    </location>
</feature>
<keyword evidence="14" id="KW-1185">Reference proteome</keyword>
<sequence length="678" mass="73256">MSEQEIKVPDLGGADEVEIIEITVSEGDTVEEEDSILTVESDKASVDLPSPASGKITKISVKVGDTLKEGDVVGMIETDDADDEDNADDEDEKPARDEDEDQEEDKDEDQDKEEKPKKSAEKSGGGSRKETVKVPSMDGAEDVPVIEINVQAGDEVAEEDPLVTVESDKATFEIPSPYAGKVEKVLVKEGDKLSEGDDLLEMTIVGGGDDEAGEETKEEPKKETESKSEPKKEAPKKKSGGGTRKETVKVPNMDGAEDVPVLEINVKDGDEVAEEDPLVTVESDKATFEIPSPFAGKVTKVLVKEGDKLSEGDDLLELTITEDGGEEEAETDTETETEETTEESSKDKDGERESKPKSEEKGKSEESEPVPRTGGGKVHAGPAVRKLAREYGVDMGRIKGSGPKDRILKDDIQAYVKGELQKTQEGGVSAASGAGIPGVKLPDFSQFGEVERESMSRIQVATANNMQRNWLNVPHVTQHDDADITDMDAFRKDLKAEGEKRGVKMTPLAFVLKACAHALAELPQFNVSLDMERKELVRKKYIHIGIAVDTPNGLMVPVIRDVDKKGLWELAAEAAELAGKARDKKLKPNEMQGGCFSITSLGGIGGTAFTPIVSTPEVAILGLSKASMKPVWDGKAFQPRLMMPLSLSYDHRAVNGADAARFTTLLSDLLGDVRRLLL</sequence>
<dbReference type="PATRIC" id="fig|626887.3.peg.2496"/>
<dbReference type="Gene3D" id="4.10.320.10">
    <property type="entry name" value="E3-binding domain"/>
    <property type="match status" value="1"/>
</dbReference>
<dbReference type="InterPro" id="IPR011053">
    <property type="entry name" value="Single_hybrid_motif"/>
</dbReference>
<evidence type="ECO:0000256" key="6">
    <source>
        <dbReference type="ARBA" id="ARBA00023315"/>
    </source>
</evidence>
<dbReference type="InterPro" id="IPR023213">
    <property type="entry name" value="CAT-like_dom_sf"/>
</dbReference>
<dbReference type="PANTHER" id="PTHR43178">
    <property type="entry name" value="DIHYDROLIPOAMIDE ACETYLTRANSFERASE COMPONENT OF PYRUVATE DEHYDROGENASE COMPLEX"/>
    <property type="match status" value="1"/>
</dbReference>
<dbReference type="SUPFAM" id="SSF52777">
    <property type="entry name" value="CoA-dependent acyltransferases"/>
    <property type="match status" value="1"/>
</dbReference>
<evidence type="ECO:0000256" key="2">
    <source>
        <dbReference type="ARBA" id="ARBA00011484"/>
    </source>
</evidence>
<dbReference type="SUPFAM" id="SSF47005">
    <property type="entry name" value="Peripheral subunit-binding domain of 2-oxo acid dehydrogenase complex"/>
    <property type="match status" value="1"/>
</dbReference>
<dbReference type="Pfam" id="PF00364">
    <property type="entry name" value="Biotin_lipoyl"/>
    <property type="match status" value="3"/>
</dbReference>
<feature type="domain" description="Peripheral subunit-binding (PSBD)" evidence="12">
    <location>
        <begin position="379"/>
        <end position="416"/>
    </location>
</feature>
<keyword evidence="4" id="KW-0677">Repeat</keyword>
<dbReference type="HOGENOM" id="CLU_016733_10_0_6"/>
<evidence type="ECO:0000256" key="7">
    <source>
        <dbReference type="ARBA" id="ARBA00025211"/>
    </source>
</evidence>
<dbReference type="RefSeq" id="WP_004580454.1">
    <property type="nucleotide sequence ID" value="NZ_AP028878.1"/>
</dbReference>
<dbReference type="GO" id="GO:0005737">
    <property type="term" value="C:cytoplasm"/>
    <property type="evidence" value="ECO:0007669"/>
    <property type="project" value="TreeGrafter"/>
</dbReference>
<dbReference type="InterPro" id="IPR004167">
    <property type="entry name" value="PSBD"/>
</dbReference>
<dbReference type="STRING" id="626887.J057_12466"/>
<evidence type="ECO:0000256" key="10">
    <source>
        <dbReference type="SAM" id="MobiDB-lite"/>
    </source>
</evidence>
<dbReference type="InterPro" id="IPR050743">
    <property type="entry name" value="2-oxoacid_DH_E2_comp"/>
</dbReference>
<comment type="caution">
    <text evidence="13">The sequence shown here is derived from an EMBL/GenBank/DDBJ whole genome shotgun (WGS) entry which is preliminary data.</text>
</comment>
<comment type="subunit">
    <text evidence="2 9">Forms a 24-polypeptide structural core with octahedral symmetry.</text>
</comment>